<keyword evidence="6" id="KW-0285">Flavoprotein</keyword>
<evidence type="ECO:0000259" key="10">
    <source>
        <dbReference type="PROSITE" id="PS50902"/>
    </source>
</evidence>
<comment type="caution">
    <text evidence="11">The sequence shown here is derived from an EMBL/GenBank/DDBJ whole genome shotgun (WGS) entry which is preliminary data.</text>
</comment>
<dbReference type="STRING" id="926561.GCA_000379025_00317"/>
<dbReference type="RefSeq" id="WP_134115072.1">
    <property type="nucleotide sequence ID" value="NZ_SOEG01000004.1"/>
</dbReference>
<organism evidence="11 12">
    <name type="scientific">Orenia marismortui</name>
    <dbReference type="NCBI Taxonomy" id="46469"/>
    <lineage>
        <taxon>Bacteria</taxon>
        <taxon>Bacillati</taxon>
        <taxon>Bacillota</taxon>
        <taxon>Clostridia</taxon>
        <taxon>Halanaerobiales</taxon>
        <taxon>Halobacteroidaceae</taxon>
        <taxon>Orenia</taxon>
    </lineage>
</organism>
<keyword evidence="7" id="KW-0288">FMN</keyword>
<dbReference type="Gene3D" id="3.40.50.360">
    <property type="match status" value="1"/>
</dbReference>
<dbReference type="SUPFAM" id="SSF52218">
    <property type="entry name" value="Flavoproteins"/>
    <property type="match status" value="1"/>
</dbReference>
<dbReference type="PROSITE" id="PS00201">
    <property type="entry name" value="FLAVODOXIN"/>
    <property type="match status" value="1"/>
</dbReference>
<evidence type="ECO:0000256" key="8">
    <source>
        <dbReference type="ARBA" id="ARBA00022982"/>
    </source>
</evidence>
<dbReference type="NCBIfam" id="TIGR01753">
    <property type="entry name" value="flav_short"/>
    <property type="match status" value="1"/>
</dbReference>
<dbReference type="PROSITE" id="PS50902">
    <property type="entry name" value="FLAVODOXIN_LIKE"/>
    <property type="match status" value="1"/>
</dbReference>
<sequence>MKTIILYGSTTGNTESLAESLASALDDKFEVLIKDVSKANVDELNNFDLILFGSSTWGSGELQDDFYDFYNNLDDIDLSGKKAGAFGVGDSAFPEFCRSVEVLEDKLKDLGAEIIIESFKWDGDVTSEAEESIQSWAEGL</sequence>
<dbReference type="EMBL" id="SOEG01000004">
    <property type="protein sequence ID" value="TDX52888.1"/>
    <property type="molecule type" value="Genomic_DNA"/>
</dbReference>
<dbReference type="Proteomes" id="UP000295832">
    <property type="component" value="Unassembled WGS sequence"/>
</dbReference>
<keyword evidence="5" id="KW-0813">Transport</keyword>
<dbReference type="InterPro" id="IPR029039">
    <property type="entry name" value="Flavoprotein-like_sf"/>
</dbReference>
<evidence type="ECO:0000256" key="4">
    <source>
        <dbReference type="ARBA" id="ARBA00017869"/>
    </source>
</evidence>
<dbReference type="InterPro" id="IPR001094">
    <property type="entry name" value="Flavdoxin-like"/>
</dbReference>
<evidence type="ECO:0000256" key="2">
    <source>
        <dbReference type="ARBA" id="ARBA00003297"/>
    </source>
</evidence>
<comment type="cofactor">
    <cofactor evidence="1">
        <name>FMN</name>
        <dbReference type="ChEBI" id="CHEBI:58210"/>
    </cofactor>
</comment>
<evidence type="ECO:0000256" key="7">
    <source>
        <dbReference type="ARBA" id="ARBA00022643"/>
    </source>
</evidence>
<comment type="similarity">
    <text evidence="3">Belongs to the flavodoxin family.</text>
</comment>
<protein>
    <recommendedName>
        <fullName evidence="4">Flavodoxin</fullName>
    </recommendedName>
</protein>
<gene>
    <name evidence="11" type="ORF">C7959_10413</name>
</gene>
<dbReference type="InterPro" id="IPR008254">
    <property type="entry name" value="Flavodoxin/NO_synth"/>
</dbReference>
<dbReference type="PANTHER" id="PTHR42809">
    <property type="entry name" value="FLAVODOXIN 2"/>
    <property type="match status" value="1"/>
</dbReference>
<dbReference type="PANTHER" id="PTHR42809:SF1">
    <property type="entry name" value="FLAVODOXIN 1"/>
    <property type="match status" value="1"/>
</dbReference>
<dbReference type="GO" id="GO:0010181">
    <property type="term" value="F:FMN binding"/>
    <property type="evidence" value="ECO:0007669"/>
    <property type="project" value="InterPro"/>
</dbReference>
<dbReference type="InterPro" id="IPR001226">
    <property type="entry name" value="Flavodoxin_CS"/>
</dbReference>
<evidence type="ECO:0000256" key="5">
    <source>
        <dbReference type="ARBA" id="ARBA00022448"/>
    </source>
</evidence>
<evidence type="ECO:0000313" key="11">
    <source>
        <dbReference type="EMBL" id="TDX52888.1"/>
    </source>
</evidence>
<name>A0A4R8H0G1_9FIRM</name>
<dbReference type="InterPro" id="IPR010086">
    <property type="entry name" value="Flavodoxin_lc"/>
</dbReference>
<keyword evidence="8" id="KW-0249">Electron transport</keyword>
<reference evidence="11 12" key="1">
    <citation type="submission" date="2019-03" db="EMBL/GenBank/DDBJ databases">
        <title>Subsurface microbial communities from deep shales in Ohio and West Virginia, USA.</title>
        <authorList>
            <person name="Wrighton K."/>
        </authorList>
    </citation>
    <scope>NUCLEOTIDE SEQUENCE [LARGE SCALE GENOMIC DNA]</scope>
    <source>
        <strain evidence="11 12">MSL 6dP</strain>
    </source>
</reference>
<evidence type="ECO:0000256" key="3">
    <source>
        <dbReference type="ARBA" id="ARBA00005267"/>
    </source>
</evidence>
<keyword evidence="9" id="KW-0535">Nitrogen fixation</keyword>
<dbReference type="AlphaFoldDB" id="A0A4R8H0G1"/>
<dbReference type="GO" id="GO:0016651">
    <property type="term" value="F:oxidoreductase activity, acting on NAD(P)H"/>
    <property type="evidence" value="ECO:0007669"/>
    <property type="project" value="UniProtKB-ARBA"/>
</dbReference>
<dbReference type="InterPro" id="IPR010087">
    <property type="entry name" value="Flav_short"/>
</dbReference>
<evidence type="ECO:0000256" key="1">
    <source>
        <dbReference type="ARBA" id="ARBA00001917"/>
    </source>
</evidence>
<feature type="domain" description="Flavodoxin-like" evidence="10">
    <location>
        <begin position="3"/>
        <end position="140"/>
    </location>
</feature>
<comment type="function">
    <text evidence="2">Low-potential electron donor to a number of redox enzymes.</text>
</comment>
<keyword evidence="12" id="KW-1185">Reference proteome</keyword>
<dbReference type="PIRSF" id="PIRSF038996">
    <property type="entry name" value="FldA"/>
    <property type="match status" value="1"/>
</dbReference>
<proteinExistence type="inferred from homology"/>
<evidence type="ECO:0000313" key="12">
    <source>
        <dbReference type="Proteomes" id="UP000295832"/>
    </source>
</evidence>
<evidence type="ECO:0000256" key="9">
    <source>
        <dbReference type="ARBA" id="ARBA00023231"/>
    </source>
</evidence>
<evidence type="ECO:0000256" key="6">
    <source>
        <dbReference type="ARBA" id="ARBA00022630"/>
    </source>
</evidence>
<accession>A0A4R8H0G1</accession>
<dbReference type="GO" id="GO:0009055">
    <property type="term" value="F:electron transfer activity"/>
    <property type="evidence" value="ECO:0007669"/>
    <property type="project" value="InterPro"/>
</dbReference>
<dbReference type="InterPro" id="IPR050619">
    <property type="entry name" value="Flavodoxin"/>
</dbReference>
<dbReference type="Pfam" id="PF00258">
    <property type="entry name" value="Flavodoxin_1"/>
    <property type="match status" value="1"/>
</dbReference>
<dbReference type="PRINTS" id="PR00369">
    <property type="entry name" value="FLAVODOXIN"/>
</dbReference>